<accession>A0ABW1JNN8</accession>
<dbReference type="EMBL" id="JBHSQN010000002">
    <property type="protein sequence ID" value="MFC6010273.1"/>
    <property type="molecule type" value="Genomic_DNA"/>
</dbReference>
<dbReference type="Gene3D" id="3.10.129.10">
    <property type="entry name" value="Hotdog Thioesterase"/>
    <property type="match status" value="1"/>
</dbReference>
<organism evidence="2 3">
    <name type="scientific">Nocardia lasii</name>
    <dbReference type="NCBI Taxonomy" id="1616107"/>
    <lineage>
        <taxon>Bacteria</taxon>
        <taxon>Bacillati</taxon>
        <taxon>Actinomycetota</taxon>
        <taxon>Actinomycetes</taxon>
        <taxon>Mycobacteriales</taxon>
        <taxon>Nocardiaceae</taxon>
        <taxon>Nocardia</taxon>
    </lineage>
</organism>
<protein>
    <recommendedName>
        <fullName evidence="4">Thioesterase family protein</fullName>
    </recommendedName>
</protein>
<comment type="caution">
    <text evidence="2">The sequence shown here is derived from an EMBL/GenBank/DDBJ whole genome shotgun (WGS) entry which is preliminary data.</text>
</comment>
<evidence type="ECO:0000313" key="3">
    <source>
        <dbReference type="Proteomes" id="UP001596223"/>
    </source>
</evidence>
<evidence type="ECO:0000313" key="2">
    <source>
        <dbReference type="EMBL" id="MFC6010273.1"/>
    </source>
</evidence>
<dbReference type="InterPro" id="IPR029069">
    <property type="entry name" value="HotDog_dom_sf"/>
</dbReference>
<feature type="region of interest" description="Disordered" evidence="1">
    <location>
        <begin position="1"/>
        <end position="20"/>
    </location>
</feature>
<evidence type="ECO:0000256" key="1">
    <source>
        <dbReference type="SAM" id="MobiDB-lite"/>
    </source>
</evidence>
<sequence length="246" mass="26173">MSDSTTMHLKPRENGPRGMSNGGFACGSFAGVVGGTGRVRLHDRVPVDVPLSVADGTPITVSHGAKLLATVEATAAFTLDPPVRPTMAEAERARHGHPLRGVRHPLSNCVVCGPERHDGLRVTPGPLADHPEVLASPFVPTAAYAVDGIVRPAAVWGALDCPSYPAAALRTRRFCLLGSMRAHQVRPISVGEELVVVGWTTRQGSRSVHTASAIIDRTGTVVASADAVWVALRHQWLIRTMSWLRS</sequence>
<proteinExistence type="predicted"/>
<evidence type="ECO:0008006" key="4">
    <source>
        <dbReference type="Google" id="ProtNLM"/>
    </source>
</evidence>
<dbReference type="Proteomes" id="UP001596223">
    <property type="component" value="Unassembled WGS sequence"/>
</dbReference>
<keyword evidence="3" id="KW-1185">Reference proteome</keyword>
<name>A0ABW1JNN8_9NOCA</name>
<dbReference type="SUPFAM" id="SSF54637">
    <property type="entry name" value="Thioesterase/thiol ester dehydrase-isomerase"/>
    <property type="match status" value="1"/>
</dbReference>
<dbReference type="RefSeq" id="WP_378599960.1">
    <property type="nucleotide sequence ID" value="NZ_JBHSQN010000002.1"/>
</dbReference>
<gene>
    <name evidence="2" type="ORF">ACFP3H_04365</name>
</gene>
<reference evidence="3" key="1">
    <citation type="journal article" date="2019" name="Int. J. Syst. Evol. Microbiol.">
        <title>The Global Catalogue of Microorganisms (GCM) 10K type strain sequencing project: providing services to taxonomists for standard genome sequencing and annotation.</title>
        <authorList>
            <consortium name="The Broad Institute Genomics Platform"/>
            <consortium name="The Broad Institute Genome Sequencing Center for Infectious Disease"/>
            <person name="Wu L."/>
            <person name="Ma J."/>
        </authorList>
    </citation>
    <scope>NUCLEOTIDE SEQUENCE [LARGE SCALE GENOMIC DNA]</scope>
    <source>
        <strain evidence="3">CCUG 36956</strain>
    </source>
</reference>